<dbReference type="EMBL" id="BAABBB010000004">
    <property type="protein sequence ID" value="GAA3522605.1"/>
    <property type="molecule type" value="Genomic_DNA"/>
</dbReference>
<evidence type="ECO:0000256" key="1">
    <source>
        <dbReference type="SAM" id="MobiDB-lite"/>
    </source>
</evidence>
<name>A0ABP6UU53_9ACTN</name>
<protein>
    <submittedName>
        <fullName evidence="2">Uncharacterized protein</fullName>
    </submittedName>
</protein>
<proteinExistence type="predicted"/>
<gene>
    <name evidence="2" type="ORF">GCM10022263_08500</name>
</gene>
<feature type="region of interest" description="Disordered" evidence="1">
    <location>
        <begin position="76"/>
        <end position="102"/>
    </location>
</feature>
<reference evidence="3" key="1">
    <citation type="journal article" date="2019" name="Int. J. Syst. Evol. Microbiol.">
        <title>The Global Catalogue of Microorganisms (GCM) 10K type strain sequencing project: providing services to taxonomists for standard genome sequencing and annotation.</title>
        <authorList>
            <consortium name="The Broad Institute Genomics Platform"/>
            <consortium name="The Broad Institute Genome Sequencing Center for Infectious Disease"/>
            <person name="Wu L."/>
            <person name="Ma J."/>
        </authorList>
    </citation>
    <scope>NUCLEOTIDE SEQUENCE [LARGE SCALE GENOMIC DNA]</scope>
    <source>
        <strain evidence="3">JCM 17460</strain>
    </source>
</reference>
<evidence type="ECO:0000313" key="3">
    <source>
        <dbReference type="Proteomes" id="UP001500301"/>
    </source>
</evidence>
<keyword evidence="3" id="KW-1185">Reference proteome</keyword>
<feature type="compositionally biased region" description="Basic and acidic residues" evidence="1">
    <location>
        <begin position="9"/>
        <end position="21"/>
    </location>
</feature>
<sequence length="102" mass="10574">MTRWQPEVLRGRLTDMSDGRDHLSRAEITKDALQAGAEAAAQTVGEVASIVTRAVGEVAAAVGGFATEIFEIKDSSQRALAEHSEAAAGPGSIDAPDEPAVD</sequence>
<comment type="caution">
    <text evidence="2">The sequence shown here is derived from an EMBL/GenBank/DDBJ whole genome shotgun (WGS) entry which is preliminary data.</text>
</comment>
<evidence type="ECO:0000313" key="2">
    <source>
        <dbReference type="EMBL" id="GAA3522605.1"/>
    </source>
</evidence>
<feature type="region of interest" description="Disordered" evidence="1">
    <location>
        <begin position="1"/>
        <end position="21"/>
    </location>
</feature>
<feature type="compositionally biased region" description="Basic and acidic residues" evidence="1">
    <location>
        <begin position="76"/>
        <end position="85"/>
    </location>
</feature>
<organism evidence="2 3">
    <name type="scientific">Nocardioides daeguensis</name>
    <dbReference type="NCBI Taxonomy" id="908359"/>
    <lineage>
        <taxon>Bacteria</taxon>
        <taxon>Bacillati</taxon>
        <taxon>Actinomycetota</taxon>
        <taxon>Actinomycetes</taxon>
        <taxon>Propionibacteriales</taxon>
        <taxon>Nocardioidaceae</taxon>
        <taxon>Nocardioides</taxon>
    </lineage>
</organism>
<dbReference type="Proteomes" id="UP001500301">
    <property type="component" value="Unassembled WGS sequence"/>
</dbReference>
<accession>A0ABP6UU53</accession>